<feature type="transmembrane region" description="Helical" evidence="6">
    <location>
        <begin position="285"/>
        <end position="311"/>
    </location>
</feature>
<evidence type="ECO:0000256" key="1">
    <source>
        <dbReference type="ARBA" id="ARBA00004651"/>
    </source>
</evidence>
<feature type="domain" description="Type II secretion system protein GspF" evidence="7">
    <location>
        <begin position="178"/>
        <end position="306"/>
    </location>
</feature>
<evidence type="ECO:0000313" key="9">
    <source>
        <dbReference type="EMBL" id="QNE05332.1"/>
    </source>
</evidence>
<evidence type="ECO:0000259" key="7">
    <source>
        <dbReference type="Pfam" id="PF00482"/>
    </source>
</evidence>
<dbReference type="EMBL" id="CP019602">
    <property type="protein sequence ID" value="ARU15042.1"/>
    <property type="molecule type" value="Genomic_DNA"/>
</dbReference>
<accession>A0A1Z1F8I0</accession>
<organism evidence="8 10">
    <name type="scientific">Croceicoccus marinus</name>
    <dbReference type="NCBI Taxonomy" id="450378"/>
    <lineage>
        <taxon>Bacteria</taxon>
        <taxon>Pseudomonadati</taxon>
        <taxon>Pseudomonadota</taxon>
        <taxon>Alphaproteobacteria</taxon>
        <taxon>Sphingomonadales</taxon>
        <taxon>Erythrobacteraceae</taxon>
        <taxon>Croceicoccus</taxon>
    </lineage>
</organism>
<evidence type="ECO:0000256" key="6">
    <source>
        <dbReference type="SAM" id="Phobius"/>
    </source>
</evidence>
<dbReference type="Proteomes" id="UP000195807">
    <property type="component" value="Chromosome"/>
</dbReference>
<evidence type="ECO:0000256" key="3">
    <source>
        <dbReference type="ARBA" id="ARBA00022692"/>
    </source>
</evidence>
<sequence>MIDFILANQTARIATLVGLFAIVAALVYLALGAFSRRAQIRAGLQTLGTERRETQSAASLRESNNSSAWANLADMVERTGLSLADSKNDRLRDKLIEAGYTHPSAPRIFTLCRLVLPFVLVLGFVLVMYSRPEPPGFFSLYIFGSLLGFLGLYLPNIYIQAKADRRREQIVNGFPDCLDLLLVCVEAGLGIEAGMDRVGREMVQSHPLVSQLLSVAVLRLRAGASREEAFRKMADMAGVDEIRSFTTLLVQSDKLGTSISSTLRVYAGEMREKRRMRAEEKAHRIPVLISVPLVVCMLPTMIGVLMLPASIRVVRDIFPLMNG</sequence>
<gene>
    <name evidence="8" type="ORF">A9D14_01170</name>
    <name evidence="9" type="ORF">H4O24_01035</name>
</gene>
<dbReference type="PANTHER" id="PTHR35007:SF2">
    <property type="entry name" value="PILUS ASSEMBLE PROTEIN"/>
    <property type="match status" value="1"/>
</dbReference>
<evidence type="ECO:0000256" key="5">
    <source>
        <dbReference type="ARBA" id="ARBA00023136"/>
    </source>
</evidence>
<dbReference type="OrthoDB" id="9810662at2"/>
<dbReference type="RefSeq" id="WP_066842258.1">
    <property type="nucleotide sequence ID" value="NZ_CP019602.1"/>
</dbReference>
<dbReference type="PANTHER" id="PTHR35007">
    <property type="entry name" value="INTEGRAL MEMBRANE PROTEIN-RELATED"/>
    <property type="match status" value="1"/>
</dbReference>
<dbReference type="GO" id="GO:0005886">
    <property type="term" value="C:plasma membrane"/>
    <property type="evidence" value="ECO:0007669"/>
    <property type="project" value="UniProtKB-SubCell"/>
</dbReference>
<name>A0A1Z1F8I0_9SPHN</name>
<dbReference type="STRING" id="450378.GCA_001661675_00235"/>
<dbReference type="EMBL" id="CP060052">
    <property type="protein sequence ID" value="QNE05332.1"/>
    <property type="molecule type" value="Genomic_DNA"/>
</dbReference>
<evidence type="ECO:0000256" key="4">
    <source>
        <dbReference type="ARBA" id="ARBA00022989"/>
    </source>
</evidence>
<dbReference type="InterPro" id="IPR018076">
    <property type="entry name" value="T2SS_GspF_dom"/>
</dbReference>
<evidence type="ECO:0000313" key="10">
    <source>
        <dbReference type="Proteomes" id="UP000195807"/>
    </source>
</evidence>
<feature type="transmembrane region" description="Helical" evidence="6">
    <location>
        <begin position="111"/>
        <end position="130"/>
    </location>
</feature>
<dbReference type="Proteomes" id="UP000515297">
    <property type="component" value="Chromosome"/>
</dbReference>
<keyword evidence="10" id="KW-1185">Reference proteome</keyword>
<feature type="transmembrane region" description="Helical" evidence="6">
    <location>
        <begin position="12"/>
        <end position="31"/>
    </location>
</feature>
<proteinExistence type="predicted"/>
<comment type="subcellular location">
    <subcellularLocation>
        <location evidence="1">Cell membrane</location>
        <topology evidence="1">Multi-pass membrane protein</topology>
    </subcellularLocation>
</comment>
<keyword evidence="3 6" id="KW-0812">Transmembrane</keyword>
<evidence type="ECO:0000313" key="8">
    <source>
        <dbReference type="EMBL" id="ARU15042.1"/>
    </source>
</evidence>
<evidence type="ECO:0000313" key="11">
    <source>
        <dbReference type="Proteomes" id="UP000515297"/>
    </source>
</evidence>
<keyword evidence="2" id="KW-1003">Cell membrane</keyword>
<keyword evidence="4 6" id="KW-1133">Transmembrane helix</keyword>
<reference evidence="9 11" key="2">
    <citation type="submission" date="2020-08" db="EMBL/GenBank/DDBJ databases">
        <authorList>
            <person name="Liu G."/>
            <person name="Sun C."/>
        </authorList>
    </citation>
    <scope>NUCLEOTIDE SEQUENCE [LARGE SCALE GENOMIC DNA]</scope>
    <source>
        <strain evidence="9 11">OT19</strain>
    </source>
</reference>
<reference evidence="8 10" key="1">
    <citation type="submission" date="2017-01" db="EMBL/GenBank/DDBJ databases">
        <title>Complete genome sequence of esterase-producing bacterium Croceicoccus marinus E4A9.</title>
        <authorList>
            <person name="Wu Y.-H."/>
            <person name="Cheng H."/>
            <person name="Xu L."/>
            <person name="Huo Y.-Y."/>
            <person name="Wang C.-S."/>
            <person name="Xu X.-W."/>
        </authorList>
    </citation>
    <scope>NUCLEOTIDE SEQUENCE [LARGE SCALE GENOMIC DNA]</scope>
    <source>
        <strain evidence="8 10">E4A9</strain>
    </source>
</reference>
<keyword evidence="5 6" id="KW-0472">Membrane</keyword>
<feature type="transmembrane region" description="Helical" evidence="6">
    <location>
        <begin position="136"/>
        <end position="159"/>
    </location>
</feature>
<dbReference type="Pfam" id="PF00482">
    <property type="entry name" value="T2SSF"/>
    <property type="match status" value="1"/>
</dbReference>
<protein>
    <submittedName>
        <fullName evidence="8">Secretion system protein</fullName>
    </submittedName>
    <submittedName>
        <fullName evidence="9">Type II secretion system F family protein</fullName>
    </submittedName>
</protein>
<evidence type="ECO:0000256" key="2">
    <source>
        <dbReference type="ARBA" id="ARBA00022475"/>
    </source>
</evidence>
<dbReference type="AlphaFoldDB" id="A0A1Z1F8I0"/>
<dbReference type="KEGG" id="cman:A9D14_01170"/>